<dbReference type="GeneID" id="36400423"/>
<keyword evidence="1" id="KW-1133">Transmembrane helix</keyword>
<dbReference type="RefSeq" id="XP_024573958.1">
    <property type="nucleotide sequence ID" value="XM_024722931.1"/>
</dbReference>
<sequence length="61" mass="7005">MRDVLYRQDVLYVAKSFVLSRKLRAVSKMITRIAAIVTYRLVKAVTVAIIMKGFRTDATRT</sequence>
<feature type="transmembrane region" description="Helical" evidence="1">
    <location>
        <begin position="29"/>
        <end position="51"/>
    </location>
</feature>
<protein>
    <submittedName>
        <fullName evidence="2">Uncharacterized protein</fullName>
    </submittedName>
</protein>
<evidence type="ECO:0000313" key="3">
    <source>
        <dbReference type="Proteomes" id="UP000054928"/>
    </source>
</evidence>
<dbReference type="Proteomes" id="UP000054928">
    <property type="component" value="Unassembled WGS sequence"/>
</dbReference>
<accession>A0A0P1AA14</accession>
<evidence type="ECO:0000256" key="1">
    <source>
        <dbReference type="SAM" id="Phobius"/>
    </source>
</evidence>
<organism evidence="2 3">
    <name type="scientific">Plasmopara halstedii</name>
    <name type="common">Downy mildew of sunflower</name>
    <dbReference type="NCBI Taxonomy" id="4781"/>
    <lineage>
        <taxon>Eukaryota</taxon>
        <taxon>Sar</taxon>
        <taxon>Stramenopiles</taxon>
        <taxon>Oomycota</taxon>
        <taxon>Peronosporomycetes</taxon>
        <taxon>Peronosporales</taxon>
        <taxon>Peronosporaceae</taxon>
        <taxon>Plasmopara</taxon>
    </lineage>
</organism>
<dbReference type="EMBL" id="CCYD01000288">
    <property type="protein sequence ID" value="CEG37589.1"/>
    <property type="molecule type" value="Genomic_DNA"/>
</dbReference>
<keyword evidence="1" id="KW-0472">Membrane</keyword>
<keyword evidence="3" id="KW-1185">Reference proteome</keyword>
<reference evidence="3" key="1">
    <citation type="submission" date="2014-09" db="EMBL/GenBank/DDBJ databases">
        <authorList>
            <person name="Sharma Rahul"/>
            <person name="Thines Marco"/>
        </authorList>
    </citation>
    <scope>NUCLEOTIDE SEQUENCE [LARGE SCALE GENOMIC DNA]</scope>
</reference>
<dbReference type="AlphaFoldDB" id="A0A0P1AA14"/>
<proteinExistence type="predicted"/>
<evidence type="ECO:0000313" key="2">
    <source>
        <dbReference type="EMBL" id="CEG37589.1"/>
    </source>
</evidence>
<keyword evidence="1" id="KW-0812">Transmembrane</keyword>
<name>A0A0P1AA14_PLAHL</name>